<proteinExistence type="predicted"/>
<protein>
    <submittedName>
        <fullName evidence="1">Uncharacterized protein</fullName>
    </submittedName>
</protein>
<dbReference type="EMBL" id="JALBCA010000003">
    <property type="protein sequence ID" value="KAI2393225.1"/>
    <property type="molecule type" value="Genomic_DNA"/>
</dbReference>
<comment type="caution">
    <text evidence="1">The sequence shown here is derived from an EMBL/GenBank/DDBJ whole genome shotgun (WGS) entry which is preliminary data.</text>
</comment>
<reference evidence="1" key="1">
    <citation type="journal article" date="2022" name="bioRxiv">
        <title>Population genetic analysis of Ophidiomyces ophidiicola, the causative agent of snake fungal disease, indicates recent introductions to the USA.</title>
        <authorList>
            <person name="Ladner J.T."/>
            <person name="Palmer J.M."/>
            <person name="Ettinger C.L."/>
            <person name="Stajich J.E."/>
            <person name="Farrell T.M."/>
            <person name="Glorioso B.M."/>
            <person name="Lawson B."/>
            <person name="Price S.J."/>
            <person name="Stengle A.G."/>
            <person name="Grear D.A."/>
            <person name="Lorch J.M."/>
        </authorList>
    </citation>
    <scope>NUCLEOTIDE SEQUENCE</scope>
    <source>
        <strain evidence="1">NWHC 24266-5</strain>
    </source>
</reference>
<organism evidence="1">
    <name type="scientific">Ophidiomyces ophidiicola</name>
    <dbReference type="NCBI Taxonomy" id="1387563"/>
    <lineage>
        <taxon>Eukaryota</taxon>
        <taxon>Fungi</taxon>
        <taxon>Dikarya</taxon>
        <taxon>Ascomycota</taxon>
        <taxon>Pezizomycotina</taxon>
        <taxon>Eurotiomycetes</taxon>
        <taxon>Eurotiomycetidae</taxon>
        <taxon>Onygenales</taxon>
        <taxon>Onygenaceae</taxon>
        <taxon>Ophidiomyces</taxon>
    </lineage>
</organism>
<name>A0ACB8V5S5_9EURO</name>
<evidence type="ECO:0000313" key="1">
    <source>
        <dbReference type="EMBL" id="KAI2393225.1"/>
    </source>
</evidence>
<accession>A0ACB8V5S5</accession>
<sequence length="589" mass="67618">MSQDPCLFENAIEGHPGFEAITTRELQMIRIMEAITDKPGWEMKVFDDNIVNKWRAELAAMGNPPTTKMVDWIMEELRFKANMYNEIDMVYVYDGDIVKSDTMVPKSLQASLKAAVAPLENVPDEDKDYHPGTNNQVLDLVHPSLFPLVYGKTRVIADGCLTVQDGIKRAGEGEIVEWAGPYPEDSESSFFSQTFQWLPCDVAFVPVKRKADTDHQKSGDLAPNGVRCKISSYINNLHPDDHGDLYSIIEQLISLSVPLWNLTLSGLKAEIRSKRIEYDTVTYDPDPDTMPNSMKPPRMKGEHENEYWGRLHRWEKEIRKLVLPEPGEFTPRPVISKYHFLGDYKGKPSMVPEEHIVDLYADYKESGIQVIVKLANIHLTPDNPTYPGGSWHVEGQLNERICATALYYYDSENITESRLAFRRQINEEWEQNISYPQEHRSWLKEVFGLRDGGPMVQEVGSVVCKEGRLLTFPNTFQHKVMPFSLQDATKPGHRKIVALFLVDPNLRVRSTADVPAQRRDWWERVLSIDDILVGLPQELKDQVEDELEGFMMSMDEAKQLRLKLMEERSRFVTHHTSSIEAFEFSLCEH</sequence>
<gene>
    <name evidence="1" type="ORF">LOY88_000285</name>
</gene>